<dbReference type="SMART" id="SM00220">
    <property type="entry name" value="S_TKc"/>
    <property type="match status" value="1"/>
</dbReference>
<dbReference type="InterPro" id="IPR051809">
    <property type="entry name" value="Plant_receptor-like_S/T_kinase"/>
</dbReference>
<keyword evidence="9" id="KW-0812">Transmembrane</keyword>
<keyword evidence="7" id="KW-0433">Leucine-rich repeat</keyword>
<keyword evidence="6" id="KW-0597">Phosphoprotein</keyword>
<evidence type="ECO:0000256" key="8">
    <source>
        <dbReference type="ARBA" id="ARBA00022679"/>
    </source>
</evidence>
<comment type="catalytic activity">
    <reaction evidence="19">
        <text>L-threonyl-[protein] + ATP = O-phospho-L-threonyl-[protein] + ADP + H(+)</text>
        <dbReference type="Rhea" id="RHEA:46608"/>
        <dbReference type="Rhea" id="RHEA-COMP:11060"/>
        <dbReference type="Rhea" id="RHEA-COMP:11605"/>
        <dbReference type="ChEBI" id="CHEBI:15378"/>
        <dbReference type="ChEBI" id="CHEBI:30013"/>
        <dbReference type="ChEBI" id="CHEBI:30616"/>
        <dbReference type="ChEBI" id="CHEBI:61977"/>
        <dbReference type="ChEBI" id="CHEBI:456216"/>
        <dbReference type="EC" id="2.7.11.1"/>
    </reaction>
</comment>
<evidence type="ECO:0000256" key="20">
    <source>
        <dbReference type="ARBA" id="ARBA00048679"/>
    </source>
</evidence>
<proteinExistence type="inferred from homology"/>
<dbReference type="SUPFAM" id="SSF52058">
    <property type="entry name" value="L domain-like"/>
    <property type="match status" value="1"/>
</dbReference>
<dbReference type="PROSITE" id="PS50011">
    <property type="entry name" value="PROTEIN_KINASE_DOM"/>
    <property type="match status" value="1"/>
</dbReference>
<dbReference type="InterPro" id="IPR000719">
    <property type="entry name" value="Prot_kinase_dom"/>
</dbReference>
<dbReference type="Pfam" id="PF08263">
    <property type="entry name" value="LRRNT_2"/>
    <property type="match status" value="1"/>
</dbReference>
<accession>A0AAV0S6V2</accession>
<dbReference type="GO" id="GO:0005524">
    <property type="term" value="F:ATP binding"/>
    <property type="evidence" value="ECO:0007669"/>
    <property type="project" value="UniProtKB-UniRule"/>
</dbReference>
<dbReference type="Gene3D" id="3.80.10.10">
    <property type="entry name" value="Ribonuclease Inhibitor"/>
    <property type="match status" value="2"/>
</dbReference>
<evidence type="ECO:0000256" key="10">
    <source>
        <dbReference type="ARBA" id="ARBA00022729"/>
    </source>
</evidence>
<evidence type="ECO:0000256" key="9">
    <source>
        <dbReference type="ARBA" id="ARBA00022692"/>
    </source>
</evidence>
<organism evidence="24 25">
    <name type="scientific">Linum tenue</name>
    <dbReference type="NCBI Taxonomy" id="586396"/>
    <lineage>
        <taxon>Eukaryota</taxon>
        <taxon>Viridiplantae</taxon>
        <taxon>Streptophyta</taxon>
        <taxon>Embryophyta</taxon>
        <taxon>Tracheophyta</taxon>
        <taxon>Spermatophyta</taxon>
        <taxon>Magnoliopsida</taxon>
        <taxon>eudicotyledons</taxon>
        <taxon>Gunneridae</taxon>
        <taxon>Pentapetalae</taxon>
        <taxon>rosids</taxon>
        <taxon>fabids</taxon>
        <taxon>Malpighiales</taxon>
        <taxon>Linaceae</taxon>
        <taxon>Linum</taxon>
    </lineage>
</organism>
<evidence type="ECO:0000256" key="5">
    <source>
        <dbReference type="ARBA" id="ARBA00022527"/>
    </source>
</evidence>
<evidence type="ECO:0000256" key="6">
    <source>
        <dbReference type="ARBA" id="ARBA00022553"/>
    </source>
</evidence>
<keyword evidence="8" id="KW-0808">Transferase</keyword>
<dbReference type="Gene3D" id="3.30.200.20">
    <property type="entry name" value="Phosphorylase Kinase, domain 1"/>
    <property type="match status" value="1"/>
</dbReference>
<dbReference type="InterPro" id="IPR008271">
    <property type="entry name" value="Ser/Thr_kinase_AS"/>
</dbReference>
<dbReference type="PROSITE" id="PS00107">
    <property type="entry name" value="PROTEIN_KINASE_ATP"/>
    <property type="match status" value="1"/>
</dbReference>
<feature type="chain" id="PRO_5043796391" description="non-specific serine/threonine protein kinase" evidence="22">
    <location>
        <begin position="20"/>
        <end position="685"/>
    </location>
</feature>
<dbReference type="Gene3D" id="1.10.510.10">
    <property type="entry name" value="Transferase(Phosphotransferase) domain 1"/>
    <property type="match status" value="1"/>
</dbReference>
<gene>
    <name evidence="24" type="ORF">LITE_LOCUS51572</name>
</gene>
<dbReference type="Proteomes" id="UP001154282">
    <property type="component" value="Unassembled WGS sequence"/>
</dbReference>
<evidence type="ECO:0000256" key="19">
    <source>
        <dbReference type="ARBA" id="ARBA00047899"/>
    </source>
</evidence>
<dbReference type="InterPro" id="IPR032675">
    <property type="entry name" value="LRR_dom_sf"/>
</dbReference>
<keyword evidence="14 21" id="KW-0067">ATP-binding</keyword>
<feature type="domain" description="Protein kinase" evidence="23">
    <location>
        <begin position="391"/>
        <end position="677"/>
    </location>
</feature>
<dbReference type="AlphaFoldDB" id="A0AAV0S6V2"/>
<evidence type="ECO:0000256" key="11">
    <source>
        <dbReference type="ARBA" id="ARBA00022737"/>
    </source>
</evidence>
<evidence type="ECO:0000256" key="15">
    <source>
        <dbReference type="ARBA" id="ARBA00022989"/>
    </source>
</evidence>
<dbReference type="InterPro" id="IPR017441">
    <property type="entry name" value="Protein_kinase_ATP_BS"/>
</dbReference>
<comment type="caution">
    <text evidence="24">The sequence shown here is derived from an EMBL/GenBank/DDBJ whole genome shotgun (WGS) entry which is preliminary data.</text>
</comment>
<evidence type="ECO:0000313" key="25">
    <source>
        <dbReference type="Proteomes" id="UP001154282"/>
    </source>
</evidence>
<evidence type="ECO:0000256" key="1">
    <source>
        <dbReference type="ARBA" id="ARBA00004162"/>
    </source>
</evidence>
<keyword evidence="11" id="KW-0677">Repeat</keyword>
<keyword evidence="16" id="KW-0472">Membrane</keyword>
<evidence type="ECO:0000256" key="16">
    <source>
        <dbReference type="ARBA" id="ARBA00023136"/>
    </source>
</evidence>
<dbReference type="InterPro" id="IPR001611">
    <property type="entry name" value="Leu-rich_rpt"/>
</dbReference>
<evidence type="ECO:0000256" key="17">
    <source>
        <dbReference type="ARBA" id="ARBA00023170"/>
    </source>
</evidence>
<evidence type="ECO:0000256" key="21">
    <source>
        <dbReference type="PROSITE-ProRule" id="PRU10141"/>
    </source>
</evidence>
<dbReference type="GO" id="GO:0005886">
    <property type="term" value="C:plasma membrane"/>
    <property type="evidence" value="ECO:0007669"/>
    <property type="project" value="UniProtKB-SubCell"/>
</dbReference>
<evidence type="ECO:0000256" key="13">
    <source>
        <dbReference type="ARBA" id="ARBA00022777"/>
    </source>
</evidence>
<dbReference type="FunFam" id="1.10.510.10:FF:000358">
    <property type="entry name" value="Putative leucine-rich repeat receptor-like serine/threonine-protein kinase"/>
    <property type="match status" value="1"/>
</dbReference>
<evidence type="ECO:0000256" key="2">
    <source>
        <dbReference type="ARBA" id="ARBA00008684"/>
    </source>
</evidence>
<dbReference type="EMBL" id="CAMGYJ010000011">
    <property type="protein sequence ID" value="CAI0628240.1"/>
    <property type="molecule type" value="Genomic_DNA"/>
</dbReference>
<dbReference type="GO" id="GO:0004674">
    <property type="term" value="F:protein serine/threonine kinase activity"/>
    <property type="evidence" value="ECO:0007669"/>
    <property type="project" value="UniProtKB-KW"/>
</dbReference>
<evidence type="ECO:0000256" key="4">
    <source>
        <dbReference type="ARBA" id="ARBA00022475"/>
    </source>
</evidence>
<keyword evidence="15" id="KW-1133">Transmembrane helix</keyword>
<dbReference type="PROSITE" id="PS00108">
    <property type="entry name" value="PROTEIN_KINASE_ST"/>
    <property type="match status" value="1"/>
</dbReference>
<evidence type="ECO:0000256" key="7">
    <source>
        <dbReference type="ARBA" id="ARBA00022614"/>
    </source>
</evidence>
<keyword evidence="18" id="KW-0325">Glycoprotein</keyword>
<dbReference type="FunFam" id="3.80.10.10:FF:000041">
    <property type="entry name" value="LRR receptor-like serine/threonine-protein kinase ERECTA"/>
    <property type="match status" value="1"/>
</dbReference>
<dbReference type="InterPro" id="IPR011009">
    <property type="entry name" value="Kinase-like_dom_sf"/>
</dbReference>
<keyword evidence="4" id="KW-1003">Cell membrane</keyword>
<evidence type="ECO:0000256" key="12">
    <source>
        <dbReference type="ARBA" id="ARBA00022741"/>
    </source>
</evidence>
<comment type="catalytic activity">
    <reaction evidence="20">
        <text>L-seryl-[protein] + ATP = O-phospho-L-seryl-[protein] + ADP + H(+)</text>
        <dbReference type="Rhea" id="RHEA:17989"/>
        <dbReference type="Rhea" id="RHEA-COMP:9863"/>
        <dbReference type="Rhea" id="RHEA-COMP:11604"/>
        <dbReference type="ChEBI" id="CHEBI:15378"/>
        <dbReference type="ChEBI" id="CHEBI:29999"/>
        <dbReference type="ChEBI" id="CHEBI:30616"/>
        <dbReference type="ChEBI" id="CHEBI:83421"/>
        <dbReference type="ChEBI" id="CHEBI:456216"/>
        <dbReference type="EC" id="2.7.11.1"/>
    </reaction>
</comment>
<dbReference type="InterPro" id="IPR013210">
    <property type="entry name" value="LRR_N_plant-typ"/>
</dbReference>
<evidence type="ECO:0000256" key="18">
    <source>
        <dbReference type="ARBA" id="ARBA00023180"/>
    </source>
</evidence>
<evidence type="ECO:0000259" key="23">
    <source>
        <dbReference type="PROSITE" id="PS50011"/>
    </source>
</evidence>
<evidence type="ECO:0000256" key="14">
    <source>
        <dbReference type="ARBA" id="ARBA00022840"/>
    </source>
</evidence>
<comment type="subcellular location">
    <subcellularLocation>
        <location evidence="1">Cell membrane</location>
        <topology evidence="1">Single-pass membrane protein</topology>
    </subcellularLocation>
</comment>
<dbReference type="SUPFAM" id="SSF56112">
    <property type="entry name" value="Protein kinase-like (PK-like)"/>
    <property type="match status" value="1"/>
</dbReference>
<feature type="signal peptide" evidence="22">
    <location>
        <begin position="1"/>
        <end position="19"/>
    </location>
</feature>
<dbReference type="PANTHER" id="PTHR27008">
    <property type="entry name" value="OS04G0122200 PROTEIN"/>
    <property type="match status" value="1"/>
</dbReference>
<evidence type="ECO:0000256" key="3">
    <source>
        <dbReference type="ARBA" id="ARBA00012513"/>
    </source>
</evidence>
<keyword evidence="13" id="KW-0418">Kinase</keyword>
<dbReference type="PANTHER" id="PTHR27008:SF585">
    <property type="entry name" value="PROTEIN KINASE DOMAIN-CONTAINING PROTEIN"/>
    <property type="match status" value="1"/>
</dbReference>
<evidence type="ECO:0000256" key="22">
    <source>
        <dbReference type="SAM" id="SignalP"/>
    </source>
</evidence>
<sequence length="685" mass="75552">MLLIQHCLFLLSTAAAALAAASGSYYSNDERDAAALLQLKTHIISATSSSDHPLSRNWTAAATAQVCSSWVGVSCGHRHRRVTSLNLANMGLQGTLPPHIGDIPVEIGNLKRLQKLKLWHIGLSGVIPPVIFNISTLRMVVLSENRLLGILPHNLCYHARGLEELYLHENQLHGGIPARIGNCTNLQIASLSYNPFSGSIPVTIGNCSVLRELYLADNYLTGNLPPTFGSHLPNLEWLSFAGNNLNGSIPPSISNASNLELLELSINSFSGCVPNTFGNLQMLQSLYIWGNSNLVVDPSFLTSLTSCKSLKILEISDTSFEGALPPSMGNLSSSFQYFLGSNCKIQGNIPVTIRRRKKSSEERNKVKEELLASLTWRRISLLELQRATNGFDDCNLLGKGSFGRVYKGVLADDTNVAIKVFSELEGEADDDDDDIFGNDTECEVLRNLRHRNLIKIISTCYTTGFKALVLEFMPNGSLHKWLYSHNYFLDIFKRLDILIDVASALEYLHQGYSIPVVHCDLKPSNVLLDGDLVAHIADFGISKFLGSGDSMTRTLTLATIGYMAPEFGMDGIVSTKSDVYSFGILVMEVFTRRNPTEESFQEGMSMKQWVTTLVPEGVTKYADANLLNCNSNRDFKSRESCISSIMKLALECCADTPRDRLAINDVLANLRKIKSQLQQDLCRRA</sequence>
<reference evidence="24" key="1">
    <citation type="submission" date="2022-08" db="EMBL/GenBank/DDBJ databases">
        <authorList>
            <person name="Gutierrez-Valencia J."/>
        </authorList>
    </citation>
    <scope>NUCLEOTIDE SEQUENCE</scope>
</reference>
<dbReference type="EC" id="2.7.11.1" evidence="3"/>
<comment type="similarity">
    <text evidence="2">Belongs to the protein kinase superfamily. Ser/Thr protein kinase family.</text>
</comment>
<keyword evidence="25" id="KW-1185">Reference proteome</keyword>
<keyword evidence="5" id="KW-0723">Serine/threonine-protein kinase</keyword>
<dbReference type="Pfam" id="PF00560">
    <property type="entry name" value="LRR_1"/>
    <property type="match status" value="4"/>
</dbReference>
<keyword evidence="12 21" id="KW-0547">Nucleotide-binding</keyword>
<protein>
    <recommendedName>
        <fullName evidence="3">non-specific serine/threonine protein kinase</fullName>
        <ecNumber evidence="3">2.7.11.1</ecNumber>
    </recommendedName>
</protein>
<dbReference type="Pfam" id="PF00069">
    <property type="entry name" value="Pkinase"/>
    <property type="match status" value="1"/>
</dbReference>
<name>A0AAV0S6V2_9ROSI</name>
<keyword evidence="17" id="KW-0675">Receptor</keyword>
<feature type="binding site" evidence="21">
    <location>
        <position position="419"/>
    </location>
    <ligand>
        <name>ATP</name>
        <dbReference type="ChEBI" id="CHEBI:30616"/>
    </ligand>
</feature>
<evidence type="ECO:0000313" key="24">
    <source>
        <dbReference type="EMBL" id="CAI0628240.1"/>
    </source>
</evidence>
<keyword evidence="10 22" id="KW-0732">Signal</keyword>